<comment type="caution">
    <text evidence="2">The sequence shown here is derived from an EMBL/GenBank/DDBJ whole genome shotgun (WGS) entry which is preliminary data.</text>
</comment>
<evidence type="ECO:0000313" key="3">
    <source>
        <dbReference type="Proteomes" id="UP000718564"/>
    </source>
</evidence>
<protein>
    <submittedName>
        <fullName evidence="2">Oxidoreductase</fullName>
    </submittedName>
</protein>
<dbReference type="PRINTS" id="PR00081">
    <property type="entry name" value="GDHRDH"/>
</dbReference>
<dbReference type="PANTHER" id="PTHR42879:SF6">
    <property type="entry name" value="NADPH-DEPENDENT REDUCTASE BACG"/>
    <property type="match status" value="1"/>
</dbReference>
<organism evidence="2 3">
    <name type="scientific">Brasilonema bromeliae SPC951</name>
    <dbReference type="NCBI Taxonomy" id="385972"/>
    <lineage>
        <taxon>Bacteria</taxon>
        <taxon>Bacillati</taxon>
        <taxon>Cyanobacteriota</taxon>
        <taxon>Cyanophyceae</taxon>
        <taxon>Nostocales</taxon>
        <taxon>Scytonemataceae</taxon>
        <taxon>Brasilonema</taxon>
        <taxon>Bromeliae group (in: Brasilonema)</taxon>
    </lineage>
</organism>
<sequence>MDLKLHGKSALVSASTAGIGFAIARGLAQEGASVIITGRSSERVEQAICALRSSVCAAPPKGLAIAKITQTNPEAKISGVVADLAKKEGASQVFQQVPHIDILVNNLGVYEPKAFSDITDEDWFNIFEANVLSGVRLSRHYLPKMLEPNWGRVIFISSESAIQIPVEMIHYGMTKTAQLAIARGLAQSTIGTQVTVNSVLAGPTRSEGVDDFVAKMAKDRGISPSEVEADFFKNVRPTSLIKRFATTDEVAAMVVYLSSPIASATNGAALRVDGGVVQSVV</sequence>
<keyword evidence="3" id="KW-1185">Reference proteome</keyword>
<accession>A0ABX1PDN0</accession>
<gene>
    <name evidence="2" type="ORF">DP116_21560</name>
</gene>
<dbReference type="Pfam" id="PF13561">
    <property type="entry name" value="adh_short_C2"/>
    <property type="match status" value="1"/>
</dbReference>
<dbReference type="RefSeq" id="WP_169157115.1">
    <property type="nucleotide sequence ID" value="NZ_CAWPJE010000198.1"/>
</dbReference>
<dbReference type="Gene3D" id="3.40.50.720">
    <property type="entry name" value="NAD(P)-binding Rossmann-like Domain"/>
    <property type="match status" value="1"/>
</dbReference>
<dbReference type="PANTHER" id="PTHR42879">
    <property type="entry name" value="3-OXOACYL-(ACYL-CARRIER-PROTEIN) REDUCTASE"/>
    <property type="match status" value="1"/>
</dbReference>
<proteinExistence type="inferred from homology"/>
<dbReference type="Proteomes" id="UP000718564">
    <property type="component" value="Unassembled WGS sequence"/>
</dbReference>
<name>A0ABX1PDN0_9CYAN</name>
<comment type="similarity">
    <text evidence="1">Belongs to the short-chain dehydrogenases/reductases (SDR) family.</text>
</comment>
<evidence type="ECO:0000313" key="2">
    <source>
        <dbReference type="EMBL" id="NMG21892.1"/>
    </source>
</evidence>
<dbReference type="InterPro" id="IPR002347">
    <property type="entry name" value="SDR_fam"/>
</dbReference>
<reference evidence="2 3" key="1">
    <citation type="submission" date="2018-06" db="EMBL/GenBank/DDBJ databases">
        <title>Comparative genomics of Brasilonema spp. strains.</title>
        <authorList>
            <person name="Alvarenga D.O."/>
            <person name="Fiore M.F."/>
            <person name="Varani A.M."/>
        </authorList>
    </citation>
    <scope>NUCLEOTIDE SEQUENCE [LARGE SCALE GENOMIC DNA]</scope>
    <source>
        <strain evidence="2 3">SPC951</strain>
    </source>
</reference>
<evidence type="ECO:0000256" key="1">
    <source>
        <dbReference type="ARBA" id="ARBA00006484"/>
    </source>
</evidence>
<dbReference type="SUPFAM" id="SSF51735">
    <property type="entry name" value="NAD(P)-binding Rossmann-fold domains"/>
    <property type="match status" value="1"/>
</dbReference>
<dbReference type="InterPro" id="IPR036291">
    <property type="entry name" value="NAD(P)-bd_dom_sf"/>
</dbReference>
<dbReference type="InterPro" id="IPR050259">
    <property type="entry name" value="SDR"/>
</dbReference>
<dbReference type="EMBL" id="QMEB01000202">
    <property type="protein sequence ID" value="NMG21892.1"/>
    <property type="molecule type" value="Genomic_DNA"/>
</dbReference>